<dbReference type="AlphaFoldDB" id="A0A8H5FEB8"/>
<comment type="similarity">
    <text evidence="1">Belongs to the NmrA-type oxidoreductase family.</text>
</comment>
<evidence type="ECO:0000313" key="4">
    <source>
        <dbReference type="EMBL" id="KAF5333985.1"/>
    </source>
</evidence>
<dbReference type="Proteomes" id="UP000541558">
    <property type="component" value="Unassembled WGS sequence"/>
</dbReference>
<dbReference type="InterPro" id="IPR008030">
    <property type="entry name" value="NmrA-like"/>
</dbReference>
<feature type="domain" description="NmrA-like" evidence="3">
    <location>
        <begin position="11"/>
        <end position="95"/>
    </location>
</feature>
<evidence type="ECO:0000256" key="1">
    <source>
        <dbReference type="ARBA" id="ARBA00006328"/>
    </source>
</evidence>
<dbReference type="Gene3D" id="3.40.50.720">
    <property type="entry name" value="NAD(P)-binding Rossmann-like Domain"/>
    <property type="match status" value="1"/>
</dbReference>
<evidence type="ECO:0000256" key="2">
    <source>
        <dbReference type="ARBA" id="ARBA00022857"/>
    </source>
</evidence>
<sequence>MGLPQSSPVERKLVLIIGATGAQGMAVAKLLLGPAEDGTPPQYRVRALTRDPTSRRAKELAAMGAELFQALRLLQGSFYDMDAARRFMDGCYGAFIGGIR</sequence>
<dbReference type="OrthoDB" id="300709at2759"/>
<organism evidence="4 5">
    <name type="scientific">Ephemerocybe angulata</name>
    <dbReference type="NCBI Taxonomy" id="980116"/>
    <lineage>
        <taxon>Eukaryota</taxon>
        <taxon>Fungi</taxon>
        <taxon>Dikarya</taxon>
        <taxon>Basidiomycota</taxon>
        <taxon>Agaricomycotina</taxon>
        <taxon>Agaricomycetes</taxon>
        <taxon>Agaricomycetidae</taxon>
        <taxon>Agaricales</taxon>
        <taxon>Agaricineae</taxon>
        <taxon>Psathyrellaceae</taxon>
        <taxon>Ephemerocybe</taxon>
    </lineage>
</organism>
<proteinExistence type="inferred from homology"/>
<dbReference type="EMBL" id="JAACJK010000088">
    <property type="protein sequence ID" value="KAF5333985.1"/>
    <property type="molecule type" value="Genomic_DNA"/>
</dbReference>
<accession>A0A8H5FEB8</accession>
<protein>
    <recommendedName>
        <fullName evidence="3">NmrA-like domain-containing protein</fullName>
    </recommendedName>
</protein>
<dbReference type="Pfam" id="PF05368">
    <property type="entry name" value="NmrA"/>
    <property type="match status" value="1"/>
</dbReference>
<dbReference type="PANTHER" id="PTHR42748:SF14">
    <property type="entry name" value="SNOAL-LIKE DOMAIN-CONTAINING PROTEIN"/>
    <property type="match status" value="1"/>
</dbReference>
<keyword evidence="2" id="KW-0521">NADP</keyword>
<dbReference type="GO" id="GO:0005634">
    <property type="term" value="C:nucleus"/>
    <property type="evidence" value="ECO:0007669"/>
    <property type="project" value="TreeGrafter"/>
</dbReference>
<dbReference type="SUPFAM" id="SSF51735">
    <property type="entry name" value="NAD(P)-binding Rossmann-fold domains"/>
    <property type="match status" value="1"/>
</dbReference>
<reference evidence="4 5" key="1">
    <citation type="journal article" date="2020" name="ISME J.">
        <title>Uncovering the hidden diversity of litter-decomposition mechanisms in mushroom-forming fungi.</title>
        <authorList>
            <person name="Floudas D."/>
            <person name="Bentzer J."/>
            <person name="Ahren D."/>
            <person name="Johansson T."/>
            <person name="Persson P."/>
            <person name="Tunlid A."/>
        </authorList>
    </citation>
    <scope>NUCLEOTIDE SEQUENCE [LARGE SCALE GENOMIC DNA]</scope>
    <source>
        <strain evidence="4 5">CBS 175.51</strain>
    </source>
</reference>
<dbReference type="InterPro" id="IPR036291">
    <property type="entry name" value="NAD(P)-bd_dom_sf"/>
</dbReference>
<evidence type="ECO:0000259" key="3">
    <source>
        <dbReference type="Pfam" id="PF05368"/>
    </source>
</evidence>
<dbReference type="InterPro" id="IPR051164">
    <property type="entry name" value="NmrA-like_oxidored"/>
</dbReference>
<gene>
    <name evidence="4" type="ORF">D9611_015048</name>
</gene>
<comment type="caution">
    <text evidence="4">The sequence shown here is derived from an EMBL/GenBank/DDBJ whole genome shotgun (WGS) entry which is preliminary data.</text>
</comment>
<name>A0A8H5FEB8_9AGAR</name>
<keyword evidence="5" id="KW-1185">Reference proteome</keyword>
<dbReference type="PANTHER" id="PTHR42748">
    <property type="entry name" value="NITROGEN METABOLITE REPRESSION PROTEIN NMRA FAMILY MEMBER"/>
    <property type="match status" value="1"/>
</dbReference>
<evidence type="ECO:0000313" key="5">
    <source>
        <dbReference type="Proteomes" id="UP000541558"/>
    </source>
</evidence>